<evidence type="ECO:0000313" key="20">
    <source>
        <dbReference type="EMBL" id="CAA7269065.1"/>
    </source>
</evidence>
<dbReference type="EMBL" id="CACVBS010000074">
    <property type="protein sequence ID" value="CAA7269065.1"/>
    <property type="molecule type" value="Genomic_DNA"/>
</dbReference>
<keyword evidence="8" id="KW-0809">Transit peptide</keyword>
<dbReference type="GO" id="GO:0005777">
    <property type="term" value="C:peroxisome"/>
    <property type="evidence" value="ECO:0007669"/>
    <property type="project" value="UniProtKB-SubCell"/>
</dbReference>
<evidence type="ECO:0000256" key="10">
    <source>
        <dbReference type="ARBA" id="ARBA00023128"/>
    </source>
</evidence>
<keyword evidence="12" id="KW-0576">Peroxisome</keyword>
<evidence type="ECO:0000256" key="7">
    <source>
        <dbReference type="ARBA" id="ARBA00022832"/>
    </source>
</evidence>
<evidence type="ECO:0000256" key="8">
    <source>
        <dbReference type="ARBA" id="ARBA00022946"/>
    </source>
</evidence>
<comment type="catalytic activity">
    <reaction evidence="14">
        <text>(R)-carnitine + acetyl-CoA = O-acetyl-(R)-carnitine + CoA</text>
        <dbReference type="Rhea" id="RHEA:21136"/>
        <dbReference type="ChEBI" id="CHEBI:16347"/>
        <dbReference type="ChEBI" id="CHEBI:57287"/>
        <dbReference type="ChEBI" id="CHEBI:57288"/>
        <dbReference type="ChEBI" id="CHEBI:57589"/>
        <dbReference type="EC" id="2.3.1.7"/>
    </reaction>
</comment>
<evidence type="ECO:0000256" key="18">
    <source>
        <dbReference type="PIRSR" id="PIRSR600542-1"/>
    </source>
</evidence>
<evidence type="ECO:0000256" key="16">
    <source>
        <dbReference type="ARBA" id="ARBA00066910"/>
    </source>
</evidence>
<dbReference type="SUPFAM" id="SSF52777">
    <property type="entry name" value="CoA-dependent acyltransferases"/>
    <property type="match status" value="2"/>
</dbReference>
<evidence type="ECO:0000256" key="6">
    <source>
        <dbReference type="ARBA" id="ARBA00022792"/>
    </source>
</evidence>
<evidence type="ECO:0000256" key="1">
    <source>
        <dbReference type="ARBA" id="ARBA00004275"/>
    </source>
</evidence>
<dbReference type="AlphaFoldDB" id="A0A8S0W3S8"/>
<dbReference type="EC" id="2.3.1.7" evidence="16"/>
<evidence type="ECO:0000256" key="17">
    <source>
        <dbReference type="ARBA" id="ARBA00073438"/>
    </source>
</evidence>
<comment type="function">
    <text evidence="15">Carnitine acetylase is specific for short chain fatty acids. Carnitine acetylase seems to affect the flux through the pyruvate dehydrogenase complex. It may be involved as well in the transport of acetyl-CoA into mitochondria.</text>
</comment>
<comment type="caution">
    <text evidence="20">The sequence shown here is derived from an EMBL/GenBank/DDBJ whole genome shotgun (WGS) entry which is preliminary data.</text>
</comment>
<evidence type="ECO:0000259" key="19">
    <source>
        <dbReference type="Pfam" id="PF00755"/>
    </source>
</evidence>
<evidence type="ECO:0000256" key="9">
    <source>
        <dbReference type="ARBA" id="ARBA00023098"/>
    </source>
</evidence>
<dbReference type="Gene3D" id="3.30.559.10">
    <property type="entry name" value="Chloramphenicol acetyltransferase-like domain"/>
    <property type="match status" value="1"/>
</dbReference>
<dbReference type="Gene3D" id="3.30.559.70">
    <property type="entry name" value="Choline/Carnitine o-acyltransferase, domain 2"/>
    <property type="match status" value="1"/>
</dbReference>
<evidence type="ECO:0000256" key="4">
    <source>
        <dbReference type="ARBA" id="ARBA00022448"/>
    </source>
</evidence>
<dbReference type="InterPro" id="IPR000542">
    <property type="entry name" value="Carn_acyl_trans"/>
</dbReference>
<dbReference type="Pfam" id="PF00755">
    <property type="entry name" value="Carn_acyltransf"/>
    <property type="match status" value="1"/>
</dbReference>
<keyword evidence="9" id="KW-0443">Lipid metabolism</keyword>
<keyword evidence="13" id="KW-0012">Acyltransferase</keyword>
<evidence type="ECO:0000256" key="2">
    <source>
        <dbReference type="ARBA" id="ARBA00004443"/>
    </source>
</evidence>
<evidence type="ECO:0000256" key="14">
    <source>
        <dbReference type="ARBA" id="ARBA00052702"/>
    </source>
</evidence>
<reference evidence="20 21" key="1">
    <citation type="submission" date="2020-01" db="EMBL/GenBank/DDBJ databases">
        <authorList>
            <person name="Gupta K D."/>
        </authorList>
    </citation>
    <scope>NUCLEOTIDE SEQUENCE [LARGE SCALE GENOMIC DNA]</scope>
</reference>
<feature type="active site" description="Proton acceptor" evidence="18">
    <location>
        <position position="345"/>
    </location>
</feature>
<keyword evidence="10" id="KW-0496">Mitochondrion</keyword>
<dbReference type="FunFam" id="3.30.559.70:FF:000007">
    <property type="entry name" value="Carnitine O-acetyltransferase, mitochondrial"/>
    <property type="match status" value="1"/>
</dbReference>
<organism evidence="20 21">
    <name type="scientific">Cyclocybe aegerita</name>
    <name type="common">Black poplar mushroom</name>
    <name type="synonym">Agrocybe aegerita</name>
    <dbReference type="NCBI Taxonomy" id="1973307"/>
    <lineage>
        <taxon>Eukaryota</taxon>
        <taxon>Fungi</taxon>
        <taxon>Dikarya</taxon>
        <taxon>Basidiomycota</taxon>
        <taxon>Agaricomycotina</taxon>
        <taxon>Agaricomycetes</taxon>
        <taxon>Agaricomycetidae</taxon>
        <taxon>Agaricales</taxon>
        <taxon>Agaricineae</taxon>
        <taxon>Bolbitiaceae</taxon>
        <taxon>Cyclocybe</taxon>
    </lineage>
</organism>
<dbReference type="PANTHER" id="PTHR22589:SF103">
    <property type="entry name" value="CARNITINE O-ACETYL-TRANSFERASE, ISOFORM A-RELATED"/>
    <property type="match status" value="1"/>
</dbReference>
<dbReference type="GO" id="GO:0006631">
    <property type="term" value="P:fatty acid metabolic process"/>
    <property type="evidence" value="ECO:0007669"/>
    <property type="project" value="UniProtKB-KW"/>
</dbReference>
<keyword evidence="6" id="KW-0999">Mitochondrion inner membrane</keyword>
<keyword evidence="11" id="KW-0472">Membrane</keyword>
<accession>A0A8S0W3S8</accession>
<comment type="subcellular location">
    <subcellularLocation>
        <location evidence="2">Mitochondrion inner membrane</location>
        <topology evidence="2">Peripheral membrane protein</topology>
        <orientation evidence="2">Matrix side</orientation>
    </subcellularLocation>
    <subcellularLocation>
        <location evidence="1">Peroxisome</location>
    </subcellularLocation>
</comment>
<dbReference type="OrthoDB" id="240216at2759"/>
<evidence type="ECO:0000256" key="13">
    <source>
        <dbReference type="ARBA" id="ARBA00023315"/>
    </source>
</evidence>
<comment type="similarity">
    <text evidence="3">Belongs to the carnitine/choline acetyltransferase family.</text>
</comment>
<evidence type="ECO:0000256" key="12">
    <source>
        <dbReference type="ARBA" id="ARBA00023140"/>
    </source>
</evidence>
<dbReference type="InterPro" id="IPR042231">
    <property type="entry name" value="Cho/carn_acyl_trans_2"/>
</dbReference>
<dbReference type="GO" id="GO:0005743">
    <property type="term" value="C:mitochondrial inner membrane"/>
    <property type="evidence" value="ECO:0007669"/>
    <property type="project" value="UniProtKB-SubCell"/>
</dbReference>
<dbReference type="Proteomes" id="UP000467700">
    <property type="component" value="Unassembled WGS sequence"/>
</dbReference>
<keyword evidence="5" id="KW-0808">Transferase</keyword>
<evidence type="ECO:0000256" key="15">
    <source>
        <dbReference type="ARBA" id="ARBA00053195"/>
    </source>
</evidence>
<evidence type="ECO:0000256" key="5">
    <source>
        <dbReference type="ARBA" id="ARBA00022679"/>
    </source>
</evidence>
<proteinExistence type="inferred from homology"/>
<feature type="domain" description="Choline/carnitine acyltransferase" evidence="19">
    <location>
        <begin position="50"/>
        <end position="609"/>
    </location>
</feature>
<keyword evidence="4" id="KW-0813">Transport</keyword>
<dbReference type="GO" id="GO:0009437">
    <property type="term" value="P:carnitine metabolic process"/>
    <property type="evidence" value="ECO:0007669"/>
    <property type="project" value="TreeGrafter"/>
</dbReference>
<evidence type="ECO:0000256" key="3">
    <source>
        <dbReference type="ARBA" id="ARBA00005232"/>
    </source>
</evidence>
<dbReference type="InterPro" id="IPR023213">
    <property type="entry name" value="CAT-like_dom_sf"/>
</dbReference>
<protein>
    <recommendedName>
        <fullName evidence="17">Carnitine O-acetyltransferase, mitochondrial</fullName>
        <ecNumber evidence="16">2.3.1.7</ecNumber>
    </recommendedName>
</protein>
<name>A0A8S0W3S8_CYCAE</name>
<dbReference type="InterPro" id="IPR039551">
    <property type="entry name" value="Cho/carn_acyl_trans"/>
</dbReference>
<keyword evidence="7" id="KW-0276">Fatty acid metabolism</keyword>
<dbReference type="PANTHER" id="PTHR22589">
    <property type="entry name" value="CARNITINE O-ACYLTRANSFERASE"/>
    <property type="match status" value="1"/>
</dbReference>
<dbReference type="GO" id="GO:0004092">
    <property type="term" value="F:carnitine O-acetyltransferase activity"/>
    <property type="evidence" value="ECO:0007669"/>
    <property type="project" value="UniProtKB-EC"/>
</dbReference>
<evidence type="ECO:0000313" key="21">
    <source>
        <dbReference type="Proteomes" id="UP000467700"/>
    </source>
</evidence>
<keyword evidence="21" id="KW-1185">Reference proteome</keyword>
<sequence length="635" mass="71233">MFRLTANASKRIIRPSPNVMSRKSSTLPPGYSEDLAAPPMLRYQASLPRLPVPTLESTCAKYLETVQPHLTPDAFSKTKDAVSSFLSSPLAAELQQRLKDRAANPETKSWLSEWWNDVAYMGYRDPVVVYVSYFYIHVDDKLRRDPAKRAASLVKAMLPFRELVESGRLEPEKVRNAPLCMDSYKWLFHSSRYPVKPSDTAVKFDSKTNNHIVVLRKNRFYTVPLSTPSGVEFSAVELEAQLNAIIAHADAQPLAPAVGALTSDNRDLWTDAREALINASPSGRNAETLKKIEGAMIVLALDDTKPVTREDISWQTWVGNGRNRWYDKHQLVVYDNGRSGFLGEHSCMDGTPTLRMNEFVLASLAQNKADLGSATPTNPIPPVNELSFELTPPVLSLIEGSEKRFDELITQHDLHVLHYEGFGKNFTKHHKTSPDATAQLIKQLAFHKMFGRPGVTYESAQTRKFQLGRTEVIRSASNESKAWAEAMLDPKVTDPIHLRSLFQRAAARHIQYSTWAADGQGVDRHLFGLKKLLKPNEPLPSIYTDPTFAATSHWELSTSQLSSPYFDGWGYGEVVPDGYGLSYAIGDNYIRWTITSLKRRTAELRHYLAEAATEVKNMLQAAEKKEKEAAGKSKL</sequence>
<evidence type="ECO:0000256" key="11">
    <source>
        <dbReference type="ARBA" id="ARBA00023136"/>
    </source>
</evidence>
<gene>
    <name evidence="20" type="ORF">AAE3_LOCUS11296</name>
</gene>